<sequence>MPQYWIEDTGGRIARVDLALPKHKLAIEYDGDWRDGESWALNRDRDRLNRVHALNWRVVFVTAPLLRNVQGMLQTVRAAIPS</sequence>
<dbReference type="SUPFAM" id="SSF52980">
    <property type="entry name" value="Restriction endonuclease-like"/>
    <property type="match status" value="1"/>
</dbReference>
<keyword evidence="2" id="KW-1185">Reference proteome</keyword>
<evidence type="ECO:0000313" key="1">
    <source>
        <dbReference type="EMBL" id="TWF79069.1"/>
    </source>
</evidence>
<organism evidence="1 2">
    <name type="scientific">Pseudonocardia hierapolitana</name>
    <dbReference type="NCBI Taxonomy" id="1128676"/>
    <lineage>
        <taxon>Bacteria</taxon>
        <taxon>Bacillati</taxon>
        <taxon>Actinomycetota</taxon>
        <taxon>Actinomycetes</taxon>
        <taxon>Pseudonocardiales</taxon>
        <taxon>Pseudonocardiaceae</taxon>
        <taxon>Pseudonocardia</taxon>
    </lineage>
</organism>
<comment type="caution">
    <text evidence="1">The sequence shown here is derived from an EMBL/GenBank/DDBJ whole genome shotgun (WGS) entry which is preliminary data.</text>
</comment>
<dbReference type="Gene3D" id="3.40.960.10">
    <property type="entry name" value="VSR Endonuclease"/>
    <property type="match status" value="1"/>
</dbReference>
<reference evidence="1 2" key="1">
    <citation type="submission" date="2019-06" db="EMBL/GenBank/DDBJ databases">
        <title>Sequencing the genomes of 1000 actinobacteria strains.</title>
        <authorList>
            <person name="Klenk H.-P."/>
        </authorList>
    </citation>
    <scope>NUCLEOTIDE SEQUENCE [LARGE SCALE GENOMIC DNA]</scope>
    <source>
        <strain evidence="1 2">DSM 45671</strain>
    </source>
</reference>
<dbReference type="InterPro" id="IPR011335">
    <property type="entry name" value="Restrct_endonuc-II-like"/>
</dbReference>
<gene>
    <name evidence="1" type="ORF">FHX44_114995</name>
</gene>
<accession>A0A561SW28</accession>
<dbReference type="EMBL" id="VIWU01000001">
    <property type="protein sequence ID" value="TWF79069.1"/>
    <property type="molecule type" value="Genomic_DNA"/>
</dbReference>
<dbReference type="Proteomes" id="UP000321261">
    <property type="component" value="Unassembled WGS sequence"/>
</dbReference>
<protein>
    <recommendedName>
        <fullName evidence="3">DUF559 domain-containing protein</fullName>
    </recommendedName>
</protein>
<proteinExistence type="predicted"/>
<evidence type="ECO:0000313" key="2">
    <source>
        <dbReference type="Proteomes" id="UP000321261"/>
    </source>
</evidence>
<evidence type="ECO:0008006" key="3">
    <source>
        <dbReference type="Google" id="ProtNLM"/>
    </source>
</evidence>
<name>A0A561SW28_9PSEU</name>
<dbReference type="AlphaFoldDB" id="A0A561SW28"/>
<dbReference type="OrthoDB" id="3566910at2"/>